<dbReference type="Proteomes" id="UP001140510">
    <property type="component" value="Unassembled WGS sequence"/>
</dbReference>
<reference evidence="1" key="1">
    <citation type="submission" date="2022-10" db="EMBL/GenBank/DDBJ databases">
        <title>Tapping the CABI collections for fungal endophytes: first genome assemblies for Collariella, Neodidymelliopsis, Ascochyta clinopodiicola, Didymella pomorum, Didymosphaeria variabile, Neocosmospora piperis and Neocucurbitaria cava.</title>
        <authorList>
            <person name="Hill R."/>
        </authorList>
    </citation>
    <scope>NUCLEOTIDE SEQUENCE</scope>
    <source>
        <strain evidence="1">IMI 355091</strain>
    </source>
</reference>
<comment type="caution">
    <text evidence="1">The sequence shown here is derived from an EMBL/GenBank/DDBJ whole genome shotgun (WGS) entry which is preliminary data.</text>
</comment>
<accession>A0A9W8ZNV1</accession>
<protein>
    <submittedName>
        <fullName evidence="1">Uncharacterized protein</fullName>
    </submittedName>
</protein>
<dbReference type="OrthoDB" id="10428115at2759"/>
<proteinExistence type="predicted"/>
<organism evidence="1 2">
    <name type="scientific">Didymella pomorum</name>
    <dbReference type="NCBI Taxonomy" id="749634"/>
    <lineage>
        <taxon>Eukaryota</taxon>
        <taxon>Fungi</taxon>
        <taxon>Dikarya</taxon>
        <taxon>Ascomycota</taxon>
        <taxon>Pezizomycotina</taxon>
        <taxon>Dothideomycetes</taxon>
        <taxon>Pleosporomycetidae</taxon>
        <taxon>Pleosporales</taxon>
        <taxon>Pleosporineae</taxon>
        <taxon>Didymellaceae</taxon>
        <taxon>Didymella</taxon>
    </lineage>
</organism>
<evidence type="ECO:0000313" key="1">
    <source>
        <dbReference type="EMBL" id="KAJ4410770.1"/>
    </source>
</evidence>
<dbReference type="AlphaFoldDB" id="A0A9W8ZNV1"/>
<gene>
    <name evidence="1" type="ORF">N0V91_001698</name>
</gene>
<dbReference type="EMBL" id="JAPEVA010000007">
    <property type="protein sequence ID" value="KAJ4410770.1"/>
    <property type="molecule type" value="Genomic_DNA"/>
</dbReference>
<keyword evidence="2" id="KW-1185">Reference proteome</keyword>
<name>A0A9W8ZNV1_9PLEO</name>
<sequence>MELAAAELVVWGGDNRKLLTGIDLIIEDAGLDHYLWAILRWPNVISFCSAADNKDFDGGDDFDVLQPAHIVLYEPFKTLLALDDTDGQAKRLRSVIVYMFMSFGLVDCFTTSGAVTREALNEELVAIKVKHAAGECEKDGLPLKDAVRFAKKVLERQVAWRSFGTIESKHGHLESYLDLECQLCALEERVRD</sequence>
<evidence type="ECO:0000313" key="2">
    <source>
        <dbReference type="Proteomes" id="UP001140510"/>
    </source>
</evidence>